<gene>
    <name evidence="2" type="ORF">NPX13_g6830</name>
</gene>
<sequence>MSSRDIALKIALLHLTKGNIHEEMQQAVTNPDFLTRQPRDQFRFREDMARRLREIVQAIRAWEEIGDKRAENLFSPSLVDMLMITHDHQPASPAVARTENEKEENGEDGAGV</sequence>
<keyword evidence="3" id="KW-1185">Reference proteome</keyword>
<dbReference type="VEuPathDB" id="FungiDB:F4678DRAFT_221921"/>
<feature type="compositionally biased region" description="Acidic residues" evidence="1">
    <location>
        <begin position="101"/>
        <end position="112"/>
    </location>
</feature>
<feature type="region of interest" description="Disordered" evidence="1">
    <location>
        <begin position="89"/>
        <end position="112"/>
    </location>
</feature>
<evidence type="ECO:0000256" key="1">
    <source>
        <dbReference type="SAM" id="MobiDB-lite"/>
    </source>
</evidence>
<protein>
    <submittedName>
        <fullName evidence="2">Uncharacterized protein</fullName>
    </submittedName>
</protein>
<evidence type="ECO:0000313" key="3">
    <source>
        <dbReference type="Proteomes" id="UP001148614"/>
    </source>
</evidence>
<dbReference type="AlphaFoldDB" id="A0A9W8TK22"/>
<reference evidence="2" key="1">
    <citation type="submission" date="2022-07" db="EMBL/GenBank/DDBJ databases">
        <title>Genome Sequence of Xylaria arbuscula.</title>
        <authorList>
            <person name="Buettner E."/>
        </authorList>
    </citation>
    <scope>NUCLEOTIDE SEQUENCE</scope>
    <source>
        <strain evidence="2">VT107</strain>
    </source>
</reference>
<name>A0A9W8TK22_9PEZI</name>
<dbReference type="Proteomes" id="UP001148614">
    <property type="component" value="Unassembled WGS sequence"/>
</dbReference>
<accession>A0A9W8TK22</accession>
<organism evidence="2 3">
    <name type="scientific">Xylaria arbuscula</name>
    <dbReference type="NCBI Taxonomy" id="114810"/>
    <lineage>
        <taxon>Eukaryota</taxon>
        <taxon>Fungi</taxon>
        <taxon>Dikarya</taxon>
        <taxon>Ascomycota</taxon>
        <taxon>Pezizomycotina</taxon>
        <taxon>Sordariomycetes</taxon>
        <taxon>Xylariomycetidae</taxon>
        <taxon>Xylariales</taxon>
        <taxon>Xylariaceae</taxon>
        <taxon>Xylaria</taxon>
    </lineage>
</organism>
<proteinExistence type="predicted"/>
<dbReference type="EMBL" id="JANPWZ010001259">
    <property type="protein sequence ID" value="KAJ3567273.1"/>
    <property type="molecule type" value="Genomic_DNA"/>
</dbReference>
<evidence type="ECO:0000313" key="2">
    <source>
        <dbReference type="EMBL" id="KAJ3567273.1"/>
    </source>
</evidence>
<comment type="caution">
    <text evidence="2">The sequence shown here is derived from an EMBL/GenBank/DDBJ whole genome shotgun (WGS) entry which is preliminary data.</text>
</comment>